<dbReference type="Proteomes" id="UP000320643">
    <property type="component" value="Unassembled WGS sequence"/>
</dbReference>
<evidence type="ECO:0000256" key="1">
    <source>
        <dbReference type="SAM" id="Phobius"/>
    </source>
</evidence>
<evidence type="ECO:0000313" key="2">
    <source>
        <dbReference type="EMBL" id="TRW27542.1"/>
    </source>
</evidence>
<dbReference type="AlphaFoldDB" id="A0A552VAN4"/>
<dbReference type="EMBL" id="VJVZ01000001">
    <property type="protein sequence ID" value="TRW27542.1"/>
    <property type="molecule type" value="Genomic_DNA"/>
</dbReference>
<keyword evidence="1" id="KW-0472">Membrane</keyword>
<keyword evidence="1" id="KW-0812">Transmembrane</keyword>
<sequence>MGLLKDYCNIKANSLLESVVALSIISVCLYIAVMIYSAVFTSKTSLKFYSSKNKIYEAFFMAQLQQDSIFEEKGQQNYNIETQIVNSNLSKTIVKYRDSVQDYPEQFFYTNNE</sequence>
<organism evidence="2 3">
    <name type="scientific">Flavobacterium zepuense</name>
    <dbReference type="NCBI Taxonomy" id="2593302"/>
    <lineage>
        <taxon>Bacteria</taxon>
        <taxon>Pseudomonadati</taxon>
        <taxon>Bacteroidota</taxon>
        <taxon>Flavobacteriia</taxon>
        <taxon>Flavobacteriales</taxon>
        <taxon>Flavobacteriaceae</taxon>
        <taxon>Flavobacterium</taxon>
    </lineage>
</organism>
<keyword evidence="3" id="KW-1185">Reference proteome</keyword>
<comment type="caution">
    <text evidence="2">The sequence shown here is derived from an EMBL/GenBank/DDBJ whole genome shotgun (WGS) entry which is preliminary data.</text>
</comment>
<dbReference type="OrthoDB" id="1367647at2"/>
<keyword evidence="1" id="KW-1133">Transmembrane helix</keyword>
<dbReference type="RefSeq" id="WP_143371770.1">
    <property type="nucleotide sequence ID" value="NZ_VJVZ01000001.1"/>
</dbReference>
<protein>
    <submittedName>
        <fullName evidence="2">Uncharacterized protein</fullName>
    </submittedName>
</protein>
<feature type="transmembrane region" description="Helical" evidence="1">
    <location>
        <begin position="20"/>
        <end position="40"/>
    </location>
</feature>
<reference evidence="2 3" key="1">
    <citation type="submission" date="2019-07" db="EMBL/GenBank/DDBJ databases">
        <title>Flavobacterium sp. nov., isolated from glacier ice.</title>
        <authorList>
            <person name="Liu Q."/>
            <person name="Xin Y.-H."/>
        </authorList>
    </citation>
    <scope>NUCLEOTIDE SEQUENCE [LARGE SCALE GENOMIC DNA]</scope>
    <source>
        <strain evidence="2 3">ZT4R6</strain>
    </source>
</reference>
<accession>A0A552VAN4</accession>
<gene>
    <name evidence="2" type="ORF">FMM05_02570</name>
</gene>
<proteinExistence type="predicted"/>
<name>A0A552VAN4_9FLAO</name>
<evidence type="ECO:0000313" key="3">
    <source>
        <dbReference type="Proteomes" id="UP000320643"/>
    </source>
</evidence>